<evidence type="ECO:0000256" key="3">
    <source>
        <dbReference type="ARBA" id="ARBA00022448"/>
    </source>
</evidence>
<dbReference type="PANTHER" id="PTHR30472:SF29">
    <property type="entry name" value="VITAMIN B12 IMPORT SYSTEM PERMEASE PROTEIN BTUC"/>
    <property type="match status" value="1"/>
</dbReference>
<gene>
    <name evidence="9" type="ORF">DET45_11635</name>
</gene>
<feature type="transmembrane region" description="Helical" evidence="8">
    <location>
        <begin position="102"/>
        <end position="123"/>
    </location>
</feature>
<dbReference type="AlphaFoldDB" id="A0A317Q497"/>
<dbReference type="GO" id="GO:0005886">
    <property type="term" value="C:plasma membrane"/>
    <property type="evidence" value="ECO:0007669"/>
    <property type="project" value="UniProtKB-SubCell"/>
</dbReference>
<evidence type="ECO:0000256" key="5">
    <source>
        <dbReference type="ARBA" id="ARBA00022692"/>
    </source>
</evidence>
<name>A0A317Q497_9GAMM</name>
<feature type="transmembrane region" description="Helical" evidence="8">
    <location>
        <begin position="263"/>
        <end position="284"/>
    </location>
</feature>
<evidence type="ECO:0000256" key="4">
    <source>
        <dbReference type="ARBA" id="ARBA00022475"/>
    </source>
</evidence>
<evidence type="ECO:0000256" key="6">
    <source>
        <dbReference type="ARBA" id="ARBA00022989"/>
    </source>
</evidence>
<evidence type="ECO:0000313" key="9">
    <source>
        <dbReference type="EMBL" id="PWW09844.1"/>
    </source>
</evidence>
<comment type="similarity">
    <text evidence="2">Belongs to the binding-protein-dependent transport system permease family. FecCD subfamily.</text>
</comment>
<feature type="transmembrane region" description="Helical" evidence="8">
    <location>
        <begin position="224"/>
        <end position="251"/>
    </location>
</feature>
<evidence type="ECO:0000256" key="1">
    <source>
        <dbReference type="ARBA" id="ARBA00004651"/>
    </source>
</evidence>
<comment type="subcellular location">
    <subcellularLocation>
        <location evidence="1">Cell membrane</location>
        <topology evidence="1">Multi-pass membrane protein</topology>
    </subcellularLocation>
</comment>
<feature type="transmembrane region" description="Helical" evidence="8">
    <location>
        <begin position="135"/>
        <end position="157"/>
    </location>
</feature>
<dbReference type="InterPro" id="IPR037294">
    <property type="entry name" value="ABC_BtuC-like"/>
</dbReference>
<keyword evidence="7 8" id="KW-0472">Membrane</keyword>
<dbReference type="SUPFAM" id="SSF81345">
    <property type="entry name" value="ABC transporter involved in vitamin B12 uptake, BtuC"/>
    <property type="match status" value="1"/>
</dbReference>
<evidence type="ECO:0000256" key="7">
    <source>
        <dbReference type="ARBA" id="ARBA00023136"/>
    </source>
</evidence>
<evidence type="ECO:0000256" key="8">
    <source>
        <dbReference type="SAM" id="Phobius"/>
    </source>
</evidence>
<keyword evidence="4" id="KW-1003">Cell membrane</keyword>
<dbReference type="EMBL" id="QGTT01000016">
    <property type="protein sequence ID" value="PWW09844.1"/>
    <property type="molecule type" value="Genomic_DNA"/>
</dbReference>
<dbReference type="PANTHER" id="PTHR30472">
    <property type="entry name" value="FERRIC ENTEROBACTIN TRANSPORT SYSTEM PERMEASE PROTEIN"/>
    <property type="match status" value="1"/>
</dbReference>
<proteinExistence type="inferred from homology"/>
<dbReference type="GO" id="GO:0022857">
    <property type="term" value="F:transmembrane transporter activity"/>
    <property type="evidence" value="ECO:0007669"/>
    <property type="project" value="InterPro"/>
</dbReference>
<dbReference type="OrthoDB" id="9055647at2"/>
<dbReference type="CDD" id="cd06550">
    <property type="entry name" value="TM_ABC_iron-siderophores_like"/>
    <property type="match status" value="1"/>
</dbReference>
<keyword evidence="5 8" id="KW-0812">Transmembrane</keyword>
<reference evidence="9 10" key="1">
    <citation type="submission" date="2018-05" db="EMBL/GenBank/DDBJ databases">
        <title>Freshwater and sediment microbial communities from various areas in North America, analyzing microbe dynamics in response to fracking.</title>
        <authorList>
            <person name="Lamendella R."/>
        </authorList>
    </citation>
    <scope>NUCLEOTIDE SEQUENCE [LARGE SCALE GENOMIC DNA]</scope>
    <source>
        <strain evidence="9 10">125B1</strain>
    </source>
</reference>
<accession>A0A317Q497</accession>
<dbReference type="Pfam" id="PF01032">
    <property type="entry name" value="FecCD"/>
    <property type="match status" value="1"/>
</dbReference>
<keyword evidence="3" id="KW-0813">Transport</keyword>
<evidence type="ECO:0000313" key="10">
    <source>
        <dbReference type="Proteomes" id="UP000246964"/>
    </source>
</evidence>
<keyword evidence="6 8" id="KW-1133">Transmembrane helix</keyword>
<dbReference type="Proteomes" id="UP000246964">
    <property type="component" value="Unassembled WGS sequence"/>
</dbReference>
<dbReference type="GO" id="GO:0015889">
    <property type="term" value="P:cobalamin transport"/>
    <property type="evidence" value="ECO:0007669"/>
    <property type="project" value="TreeGrafter"/>
</dbReference>
<dbReference type="RefSeq" id="WP_110076571.1">
    <property type="nucleotide sequence ID" value="NZ_QGTT01000016.1"/>
</dbReference>
<feature type="transmembrane region" description="Helical" evidence="8">
    <location>
        <begin position="177"/>
        <end position="196"/>
    </location>
</feature>
<keyword evidence="10" id="KW-1185">Reference proteome</keyword>
<feature type="transmembrane region" description="Helical" evidence="8">
    <location>
        <begin position="296"/>
        <end position="313"/>
    </location>
</feature>
<organism evidence="9 10">
    <name type="scientific">Pseudidiomarina maritima</name>
    <dbReference type="NCBI Taxonomy" id="519453"/>
    <lineage>
        <taxon>Bacteria</taxon>
        <taxon>Pseudomonadati</taxon>
        <taxon>Pseudomonadota</taxon>
        <taxon>Gammaproteobacteria</taxon>
        <taxon>Alteromonadales</taxon>
        <taxon>Idiomarinaceae</taxon>
        <taxon>Pseudidiomarina</taxon>
    </lineage>
</organism>
<feature type="transmembrane region" description="Helical" evidence="8">
    <location>
        <begin position="78"/>
        <end position="96"/>
    </location>
</feature>
<feature type="transmembrane region" description="Helical" evidence="8">
    <location>
        <begin position="48"/>
        <end position="66"/>
    </location>
</feature>
<evidence type="ECO:0000256" key="2">
    <source>
        <dbReference type="ARBA" id="ARBA00007935"/>
    </source>
</evidence>
<comment type="caution">
    <text evidence="9">The sequence shown here is derived from an EMBL/GenBank/DDBJ whole genome shotgun (WGS) entry which is preliminary data.</text>
</comment>
<dbReference type="Gene3D" id="1.10.3470.10">
    <property type="entry name" value="ABC transporter involved in vitamin B12 uptake, BtuC"/>
    <property type="match status" value="1"/>
</dbReference>
<protein>
    <submittedName>
        <fullName evidence="9">Iron complex transport system permease protein</fullName>
    </submittedName>
</protein>
<dbReference type="InterPro" id="IPR000522">
    <property type="entry name" value="ABC_transptr_permease_BtuC"/>
</dbReference>
<sequence length="320" mass="34105">MRVKLWLVLCLASLLIGLGYLGSGVDGWRLLPENALESAILFEIRLPRLVLAGLNGMALGMAGAVLQLQLKNPLAEPGITGIAGGAGLATVVALYWGGLTPIAWSLPLVGMLGGALSLILLWLLSSGQMFGLRLILAGVALASLTGALMAVVLNLAPNPFAFQEWALWLMGSVANRGWSHVWLMAPSLVLALLLLLSQRRFLSAQIFDDATIATLGFQLGWNRFLIFAAVALLVSASVVTAGIIGFVGLLAPHAARLLGQHQPLPMILLSALLGAWLLMLMDWLVRLIPTPVELQLGVVVSLIGAPWLLILLYRQHSAKY</sequence>